<dbReference type="Pfam" id="PF09697">
    <property type="entry name" value="Porph_ging"/>
    <property type="match status" value="1"/>
</dbReference>
<dbReference type="EMBL" id="UAVR01000015">
    <property type="protein sequence ID" value="SQA91622.1"/>
    <property type="molecule type" value="Genomic_DNA"/>
</dbReference>
<dbReference type="Proteomes" id="UP000251937">
    <property type="component" value="Unassembled WGS sequence"/>
</dbReference>
<evidence type="ECO:0000313" key="4">
    <source>
        <dbReference type="Proteomes" id="UP000190669"/>
    </source>
</evidence>
<dbReference type="InterPro" id="IPR005901">
    <property type="entry name" value="GLPGLI"/>
</dbReference>
<feature type="signal peptide" evidence="1">
    <location>
        <begin position="1"/>
        <end position="18"/>
    </location>
</feature>
<reference evidence="3 5" key="2">
    <citation type="submission" date="2018-06" db="EMBL/GenBank/DDBJ databases">
        <authorList>
            <consortium name="Pathogen Informatics"/>
            <person name="Doyle S."/>
        </authorList>
    </citation>
    <scope>NUCLEOTIDE SEQUENCE [LARGE SCALE GENOMIC DNA]</scope>
    <source>
        <strain evidence="3 5">NCTC11212</strain>
    </source>
</reference>
<evidence type="ECO:0000256" key="1">
    <source>
        <dbReference type="SAM" id="SignalP"/>
    </source>
</evidence>
<proteinExistence type="predicted"/>
<accession>A0AAX2IP77</accession>
<evidence type="ECO:0000313" key="5">
    <source>
        <dbReference type="Proteomes" id="UP000251937"/>
    </source>
</evidence>
<keyword evidence="1" id="KW-0732">Signal</keyword>
<dbReference type="NCBIfam" id="TIGR01200">
    <property type="entry name" value="GLPGLI"/>
    <property type="match status" value="1"/>
</dbReference>
<protein>
    <submittedName>
        <fullName evidence="3">GLPGLI family protein</fullName>
    </submittedName>
</protein>
<evidence type="ECO:0000313" key="3">
    <source>
        <dbReference type="EMBL" id="SQA91622.1"/>
    </source>
</evidence>
<dbReference type="AlphaFoldDB" id="A0AAX2IP77"/>
<gene>
    <name evidence="3" type="ORF">NCTC11212_03257</name>
    <name evidence="2" type="ORF">SAMN05421800_12751</name>
</gene>
<keyword evidence="4" id="KW-1185">Reference proteome</keyword>
<dbReference type="RefSeq" id="WP_079466903.1">
    <property type="nucleotide sequence ID" value="NZ_CP033934.1"/>
</dbReference>
<dbReference type="KEGG" id="cbp:EB354_07550"/>
<reference evidence="2 4" key="1">
    <citation type="submission" date="2017-02" db="EMBL/GenBank/DDBJ databases">
        <authorList>
            <person name="Varghese N."/>
            <person name="Submissions S."/>
        </authorList>
    </citation>
    <scope>NUCLEOTIDE SEQUENCE [LARGE SCALE GENOMIC DNA]</scope>
    <source>
        <strain evidence="2 4">DSM 16775</strain>
    </source>
</reference>
<name>A0AAX2IP77_9FLAO</name>
<dbReference type="EMBL" id="FUZE01000027">
    <property type="protein sequence ID" value="SKC07812.1"/>
    <property type="molecule type" value="Genomic_DNA"/>
</dbReference>
<comment type="caution">
    <text evidence="3">The sequence shown here is derived from an EMBL/GenBank/DDBJ whole genome shotgun (WGS) entry which is preliminary data.</text>
</comment>
<organism evidence="3 5">
    <name type="scientific">Chryseobacterium balustinum</name>
    <dbReference type="NCBI Taxonomy" id="246"/>
    <lineage>
        <taxon>Bacteria</taxon>
        <taxon>Pseudomonadati</taxon>
        <taxon>Bacteroidota</taxon>
        <taxon>Flavobacteriia</taxon>
        <taxon>Flavobacteriales</taxon>
        <taxon>Weeksellaceae</taxon>
        <taxon>Chryseobacterium group</taxon>
        <taxon>Chryseobacterium</taxon>
    </lineage>
</organism>
<evidence type="ECO:0000313" key="2">
    <source>
        <dbReference type="EMBL" id="SKC07812.1"/>
    </source>
</evidence>
<sequence length="288" mass="32930">MKTKLSILLLLITGFCFAQSNQFIYEYTFKMDSLNRDKSDTENMILQTSPKGSKFYSQVRAVFDSTTAATVASAVMSGKDHFDFTHLKRGKVGFEVHKTYPDYKTTLKKSIGSTGLLITTDQKIIWKITNEKDKVLGYDVQKATADWRGRKWIVWFAPEIPLQDGPHIFSGLPGLIVKIEDTKGDHSFKLIATKKVNAVQKENESTVIFKPKDIPINEEKFRKLWKEYKEDPVKDLRQMHGSSSGAAIISMSLNGETITPEEILRKSEISYKEQIKKVNNFLELDLYR</sequence>
<feature type="chain" id="PRO_5044027582" evidence="1">
    <location>
        <begin position="19"/>
        <end position="288"/>
    </location>
</feature>
<dbReference type="Proteomes" id="UP000190669">
    <property type="component" value="Unassembled WGS sequence"/>
</dbReference>